<dbReference type="GO" id="GO:0005829">
    <property type="term" value="C:cytosol"/>
    <property type="evidence" value="ECO:0007669"/>
    <property type="project" value="TreeGrafter"/>
</dbReference>
<sequence length="245" mass="26638">MASASKPIRRIEVAWDRDRLQVVLPRSASPKLADLKTEISAITSIPYEQIKLVYCGMIMKDDRATLERFGLRDGSRVMLIGTKGGVPLQGDTPGQKQSSSHAGAREAQDQAARSRKQNEEDLSEGGLLKRIQDTVQGVRTDLLPEVEQFERSTLALGNAASAPSEQAVHPPTQNGTPAGVLTPPQLAFEHRKLSELLLRSLLTLDGVQVNSDMTRAARKAAVKEVQALLDRVDANWTKAKTLGVA</sequence>
<dbReference type="InterPro" id="IPR029071">
    <property type="entry name" value="Ubiquitin-like_domsf"/>
</dbReference>
<dbReference type="InParanoid" id="A0A066WHK3"/>
<dbReference type="FunCoup" id="A0A066WHK3">
    <property type="interactions" value="155"/>
</dbReference>
<feature type="compositionally biased region" description="Polar residues" evidence="2">
    <location>
        <begin position="92"/>
        <end position="101"/>
    </location>
</feature>
<dbReference type="Pfam" id="PF00240">
    <property type="entry name" value="ubiquitin"/>
    <property type="match status" value="1"/>
</dbReference>
<dbReference type="GO" id="GO:0050821">
    <property type="term" value="P:protein stabilization"/>
    <property type="evidence" value="ECO:0007669"/>
    <property type="project" value="TreeGrafter"/>
</dbReference>
<feature type="domain" description="Ubiquitin-like" evidence="3">
    <location>
        <begin position="32"/>
        <end position="86"/>
    </location>
</feature>
<evidence type="ECO:0000256" key="1">
    <source>
        <dbReference type="ARBA" id="ARBA00023186"/>
    </source>
</evidence>
<accession>A0A066WHK3</accession>
<dbReference type="EMBL" id="JMSN01000003">
    <property type="protein sequence ID" value="KDN53286.1"/>
    <property type="molecule type" value="Genomic_DNA"/>
</dbReference>
<evidence type="ECO:0000313" key="5">
    <source>
        <dbReference type="EMBL" id="KDN53286.1"/>
    </source>
</evidence>
<dbReference type="RefSeq" id="XP_013246125.1">
    <property type="nucleotide sequence ID" value="XM_013390671.1"/>
</dbReference>
<comment type="caution">
    <text evidence="5">The sequence shown here is derived from an EMBL/GenBank/DDBJ whole genome shotgun (WGS) entry which is preliminary data.</text>
</comment>
<dbReference type="OrthoDB" id="417450at2759"/>
<keyword evidence="6" id="KW-1185">Reference proteome</keyword>
<dbReference type="GO" id="GO:0016020">
    <property type="term" value="C:membrane"/>
    <property type="evidence" value="ECO:0007669"/>
    <property type="project" value="TreeGrafter"/>
</dbReference>
<dbReference type="PANTHER" id="PTHR12329:SF16">
    <property type="entry name" value="BAG FAMILY MOLECULAR CHAPERONE REGULATOR 1"/>
    <property type="match status" value="1"/>
</dbReference>
<dbReference type="Pfam" id="PF02179">
    <property type="entry name" value="BAG"/>
    <property type="match status" value="1"/>
</dbReference>
<dbReference type="HOGENOM" id="CLU_082772_0_0_1"/>
<dbReference type="OMA" id="IYMGAYL"/>
<dbReference type="AlphaFoldDB" id="A0A066WHK3"/>
<feature type="region of interest" description="Disordered" evidence="2">
    <location>
        <begin position="158"/>
        <end position="177"/>
    </location>
</feature>
<evidence type="ECO:0000259" key="3">
    <source>
        <dbReference type="PROSITE" id="PS50053"/>
    </source>
</evidence>
<proteinExistence type="predicted"/>
<dbReference type="GeneID" id="25265812"/>
<dbReference type="PANTHER" id="PTHR12329">
    <property type="entry name" value="BCL2-ASSOCIATED ATHANOGENE"/>
    <property type="match status" value="1"/>
</dbReference>
<dbReference type="PROSITE" id="PS51035">
    <property type="entry name" value="BAG"/>
    <property type="match status" value="1"/>
</dbReference>
<name>A0A066WHK3_TILAU</name>
<organism evidence="5 6">
    <name type="scientific">Tilletiaria anomala (strain ATCC 24038 / CBS 436.72 / UBC 951)</name>
    <dbReference type="NCBI Taxonomy" id="1037660"/>
    <lineage>
        <taxon>Eukaryota</taxon>
        <taxon>Fungi</taxon>
        <taxon>Dikarya</taxon>
        <taxon>Basidiomycota</taxon>
        <taxon>Ustilaginomycotina</taxon>
        <taxon>Exobasidiomycetes</taxon>
        <taxon>Georgefischeriales</taxon>
        <taxon>Tilletiariaceae</taxon>
        <taxon>Tilletiaria</taxon>
    </lineage>
</organism>
<dbReference type="GO" id="GO:0005634">
    <property type="term" value="C:nucleus"/>
    <property type="evidence" value="ECO:0007669"/>
    <property type="project" value="TreeGrafter"/>
</dbReference>
<gene>
    <name evidence="5" type="ORF">K437DRAFT_265938</name>
</gene>
<dbReference type="PROSITE" id="PS50053">
    <property type="entry name" value="UBIQUITIN_2"/>
    <property type="match status" value="1"/>
</dbReference>
<feature type="domain" description="BAG" evidence="4">
    <location>
        <begin position="189"/>
        <end position="236"/>
    </location>
</feature>
<dbReference type="STRING" id="1037660.A0A066WHK3"/>
<dbReference type="InterPro" id="IPR000626">
    <property type="entry name" value="Ubiquitin-like_dom"/>
</dbReference>
<dbReference type="GO" id="GO:0051087">
    <property type="term" value="F:protein-folding chaperone binding"/>
    <property type="evidence" value="ECO:0007669"/>
    <property type="project" value="InterPro"/>
</dbReference>
<dbReference type="Proteomes" id="UP000027361">
    <property type="component" value="Unassembled WGS sequence"/>
</dbReference>
<feature type="region of interest" description="Disordered" evidence="2">
    <location>
        <begin position="82"/>
        <end position="128"/>
    </location>
</feature>
<keyword evidence="1" id="KW-0143">Chaperone</keyword>
<evidence type="ECO:0000259" key="4">
    <source>
        <dbReference type="PROSITE" id="PS51035"/>
    </source>
</evidence>
<dbReference type="SUPFAM" id="SSF63491">
    <property type="entry name" value="BAG domain"/>
    <property type="match status" value="1"/>
</dbReference>
<dbReference type="Gene3D" id="3.10.20.90">
    <property type="entry name" value="Phosphatidylinositol 3-kinase Catalytic Subunit, Chain A, domain 1"/>
    <property type="match status" value="1"/>
</dbReference>
<dbReference type="InterPro" id="IPR039773">
    <property type="entry name" value="BAG_chaperone_regulator"/>
</dbReference>
<dbReference type="InterPro" id="IPR003103">
    <property type="entry name" value="BAG_domain"/>
</dbReference>
<dbReference type="Gene3D" id="1.20.58.120">
    <property type="entry name" value="BAG domain"/>
    <property type="match status" value="1"/>
</dbReference>
<protein>
    <submittedName>
        <fullName evidence="5">Uncharacterized protein</fullName>
    </submittedName>
</protein>
<dbReference type="InterPro" id="IPR036533">
    <property type="entry name" value="BAG_dom_sf"/>
</dbReference>
<evidence type="ECO:0000313" key="6">
    <source>
        <dbReference type="Proteomes" id="UP000027361"/>
    </source>
</evidence>
<reference evidence="5 6" key="1">
    <citation type="submission" date="2014-05" db="EMBL/GenBank/DDBJ databases">
        <title>Draft genome sequence of a rare smut relative, Tilletiaria anomala UBC 951.</title>
        <authorList>
            <consortium name="DOE Joint Genome Institute"/>
            <person name="Toome M."/>
            <person name="Kuo A."/>
            <person name="Henrissat B."/>
            <person name="Lipzen A."/>
            <person name="Tritt A."/>
            <person name="Yoshinaga Y."/>
            <person name="Zane M."/>
            <person name="Barry K."/>
            <person name="Grigoriev I.V."/>
            <person name="Spatafora J.W."/>
            <person name="Aimea M.C."/>
        </authorList>
    </citation>
    <scope>NUCLEOTIDE SEQUENCE [LARGE SCALE GENOMIC DNA]</scope>
    <source>
        <strain evidence="5 6">UBC 951</strain>
    </source>
</reference>
<evidence type="ECO:0000256" key="2">
    <source>
        <dbReference type="SAM" id="MobiDB-lite"/>
    </source>
</evidence>
<dbReference type="GO" id="GO:0000774">
    <property type="term" value="F:adenyl-nucleotide exchange factor activity"/>
    <property type="evidence" value="ECO:0007669"/>
    <property type="project" value="TreeGrafter"/>
</dbReference>
<dbReference type="SUPFAM" id="SSF54236">
    <property type="entry name" value="Ubiquitin-like"/>
    <property type="match status" value="1"/>
</dbReference>